<proteinExistence type="predicted"/>
<dbReference type="GO" id="GO:0016020">
    <property type="term" value="C:membrane"/>
    <property type="evidence" value="ECO:0007669"/>
    <property type="project" value="InterPro"/>
</dbReference>
<dbReference type="Proteomes" id="UP000006160">
    <property type="component" value="Unassembled WGS sequence"/>
</dbReference>
<name>A0A9P2G7A5_CLOBO</name>
<feature type="transmembrane region" description="Helical" evidence="4">
    <location>
        <begin position="15"/>
        <end position="35"/>
    </location>
</feature>
<sequence length="510" mass="57427">MESEKTIVEMYQSKTLKFVIAIYCISILCAIVIFFTAKSMNAYDTMTWSSVFKFSIVAILEIIILITSYKRVLVNNKIIKSNFKTMKGIILVLTYINYLCMNFMIPTKEFQLSVFYFIIIGSLFLDINMTLISIGLSIVCQIVLFIGKPDILPNKEQLIPELTMRIISIGLSTAGIFMITYFASNLLNGVEKNEIKLIEKNNKIEKMFISIKEFVNILNSSGQALSEIVEEESVSIQEVLNSCEEMEEDSEKILKDANNNKQVLSVLMKNSEIVSNKIEDTETSAKELVNVSSENQESLNEILKITSDIKEGILETLNATKLLQIKSEEMDKILVIISNISKQTSLLSLNASIEAARAGEAGKGFAVVAEEVRKLSESTNDSLNNISNITKEFKERIIEVEDLMKKNNEKMINGDNILVQIVNNLKSIMNKLNNSGKNISGVNEFMNDFLEQTEIIANSNEEIFKSIDSLVEKFKVVKEAVEHNTSSSEEISSNVDELRNLSNNMMKIVN</sequence>
<feature type="transmembrane region" description="Helical" evidence="4">
    <location>
        <begin position="166"/>
        <end position="184"/>
    </location>
</feature>
<feature type="transmembrane region" description="Helical" evidence="4">
    <location>
        <begin position="47"/>
        <end position="67"/>
    </location>
</feature>
<evidence type="ECO:0000256" key="1">
    <source>
        <dbReference type="ARBA" id="ARBA00023224"/>
    </source>
</evidence>
<dbReference type="PANTHER" id="PTHR32089:SF112">
    <property type="entry name" value="LYSOZYME-LIKE PROTEIN-RELATED"/>
    <property type="match status" value="1"/>
</dbReference>
<dbReference type="Pfam" id="PF00015">
    <property type="entry name" value="MCPsignal"/>
    <property type="match status" value="1"/>
</dbReference>
<gene>
    <name evidence="6" type="ORF">CLG_B0602</name>
</gene>
<dbReference type="SUPFAM" id="SSF58104">
    <property type="entry name" value="Methyl-accepting chemotaxis protein (MCP) signaling domain"/>
    <property type="match status" value="1"/>
</dbReference>
<evidence type="ECO:0000256" key="4">
    <source>
        <dbReference type="SAM" id="Phobius"/>
    </source>
</evidence>
<keyword evidence="4" id="KW-1133">Transmembrane helix</keyword>
<keyword evidence="3" id="KW-0175">Coiled coil</keyword>
<dbReference type="PROSITE" id="PS50111">
    <property type="entry name" value="CHEMOTAXIS_TRANSDUC_2"/>
    <property type="match status" value="1"/>
</dbReference>
<feature type="transmembrane region" description="Helical" evidence="4">
    <location>
        <begin position="88"/>
        <end position="107"/>
    </location>
</feature>
<dbReference type="SMART" id="SM00283">
    <property type="entry name" value="MA"/>
    <property type="match status" value="1"/>
</dbReference>
<keyword evidence="4" id="KW-0812">Transmembrane</keyword>
<dbReference type="PANTHER" id="PTHR32089">
    <property type="entry name" value="METHYL-ACCEPTING CHEMOTAXIS PROTEIN MCPB"/>
    <property type="match status" value="1"/>
</dbReference>
<keyword evidence="4" id="KW-0472">Membrane</keyword>
<dbReference type="GO" id="GO:0007165">
    <property type="term" value="P:signal transduction"/>
    <property type="evidence" value="ECO:0007669"/>
    <property type="project" value="UniProtKB-KW"/>
</dbReference>
<reference evidence="6 7" key="1">
    <citation type="submission" date="2009-10" db="EMBL/GenBank/DDBJ databases">
        <authorList>
            <person name="Shrivastava S."/>
            <person name="Brinkac L.B."/>
            <person name="Brown J.L."/>
            <person name="Bruce D.B."/>
            <person name="Detter C."/>
            <person name="Green L.D."/>
            <person name="Munk C.A."/>
            <person name="Rogers Y.C."/>
            <person name="Tapia R."/>
            <person name="Saunders E.S."/>
            <person name="Sims D.R."/>
            <person name="Smith L.A."/>
            <person name="Smith T.J."/>
            <person name="Sutton G."/>
            <person name="Brettin T."/>
        </authorList>
    </citation>
    <scope>NUCLEOTIDE SEQUENCE [LARGE SCALE GENOMIC DNA]</scope>
    <source>
        <strain evidence="7">D str. 1873</strain>
    </source>
</reference>
<dbReference type="Gene3D" id="1.10.287.950">
    <property type="entry name" value="Methyl-accepting chemotaxis protein"/>
    <property type="match status" value="1"/>
</dbReference>
<evidence type="ECO:0000313" key="7">
    <source>
        <dbReference type="Proteomes" id="UP000006160"/>
    </source>
</evidence>
<dbReference type="EMBL" id="ACSJ01000007">
    <property type="protein sequence ID" value="EES91295.1"/>
    <property type="molecule type" value="Genomic_DNA"/>
</dbReference>
<dbReference type="InterPro" id="IPR004089">
    <property type="entry name" value="MCPsignal_dom"/>
</dbReference>
<keyword evidence="1 2" id="KW-0807">Transducer</keyword>
<feature type="coiled-coil region" evidence="3">
    <location>
        <begin position="229"/>
        <end position="260"/>
    </location>
</feature>
<evidence type="ECO:0000259" key="5">
    <source>
        <dbReference type="PROSITE" id="PS50111"/>
    </source>
</evidence>
<evidence type="ECO:0000313" key="6">
    <source>
        <dbReference type="EMBL" id="EES91295.1"/>
    </source>
</evidence>
<evidence type="ECO:0000256" key="2">
    <source>
        <dbReference type="PROSITE-ProRule" id="PRU00284"/>
    </source>
</evidence>
<dbReference type="AlphaFoldDB" id="A0A9P2G7A5"/>
<dbReference type="GeneID" id="66319310"/>
<feature type="domain" description="Methyl-accepting transducer" evidence="5">
    <location>
        <begin position="228"/>
        <end position="499"/>
    </location>
</feature>
<accession>A0A9P2G7A5</accession>
<organism evidence="6 7">
    <name type="scientific">Clostridium botulinum D str. 1873</name>
    <dbReference type="NCBI Taxonomy" id="592027"/>
    <lineage>
        <taxon>Bacteria</taxon>
        <taxon>Bacillati</taxon>
        <taxon>Bacillota</taxon>
        <taxon>Clostridia</taxon>
        <taxon>Eubacteriales</taxon>
        <taxon>Clostridiaceae</taxon>
        <taxon>Clostridium</taxon>
    </lineage>
</organism>
<evidence type="ECO:0000256" key="3">
    <source>
        <dbReference type="SAM" id="Coils"/>
    </source>
</evidence>
<dbReference type="RefSeq" id="WP_003375992.1">
    <property type="nucleotide sequence ID" value="NZ_ACSJ01000007.1"/>
</dbReference>
<feature type="transmembrane region" description="Helical" evidence="4">
    <location>
        <begin position="113"/>
        <end position="146"/>
    </location>
</feature>
<protein>
    <submittedName>
        <fullName evidence="6">Chemotaxis sensory transducer protein</fullName>
    </submittedName>
</protein>
<comment type="caution">
    <text evidence="6">The sequence shown here is derived from an EMBL/GenBank/DDBJ whole genome shotgun (WGS) entry which is preliminary data.</text>
</comment>